<dbReference type="RefSeq" id="XP_029347554.1">
    <property type="nucleotide sequence ID" value="XM_029491694.1"/>
</dbReference>
<protein>
    <submittedName>
        <fullName evidence="2">Uncharacterized protein</fullName>
    </submittedName>
</protein>
<dbReference type="AlphaFoldDB" id="A0A8R2JVK8"/>
<dbReference type="Proteomes" id="UP000007819">
    <property type="component" value="Chromosome A3"/>
</dbReference>
<name>A0A8R2JVK8_ACYPI</name>
<keyword evidence="1" id="KW-0175">Coiled coil</keyword>
<dbReference type="GeneID" id="115034494"/>
<evidence type="ECO:0000313" key="3">
    <source>
        <dbReference type="Proteomes" id="UP000007819"/>
    </source>
</evidence>
<evidence type="ECO:0000313" key="2">
    <source>
        <dbReference type="EnsemblMetazoa" id="XP_029347554.1"/>
    </source>
</evidence>
<feature type="coiled-coil region" evidence="1">
    <location>
        <begin position="41"/>
        <end position="68"/>
    </location>
</feature>
<reference evidence="2" key="2">
    <citation type="submission" date="2022-06" db="UniProtKB">
        <authorList>
            <consortium name="EnsemblMetazoa"/>
        </authorList>
    </citation>
    <scope>IDENTIFICATION</scope>
</reference>
<dbReference type="KEGG" id="api:115034494"/>
<keyword evidence="3" id="KW-1185">Reference proteome</keyword>
<evidence type="ECO:0000256" key="1">
    <source>
        <dbReference type="SAM" id="Coils"/>
    </source>
</evidence>
<proteinExistence type="predicted"/>
<accession>A0A8R2JVK8</accession>
<dbReference type="EnsemblMetazoa" id="XM_029491694.1">
    <property type="protein sequence ID" value="XP_029347554.1"/>
    <property type="gene ID" value="LOC115034494"/>
</dbReference>
<dbReference type="OrthoDB" id="1870062at2759"/>
<reference evidence="3" key="1">
    <citation type="submission" date="2010-06" db="EMBL/GenBank/DDBJ databases">
        <authorList>
            <person name="Jiang H."/>
            <person name="Abraham K."/>
            <person name="Ali S."/>
            <person name="Alsbrooks S.L."/>
            <person name="Anim B.N."/>
            <person name="Anosike U.S."/>
            <person name="Attaway T."/>
            <person name="Bandaranaike D.P."/>
            <person name="Battles P.K."/>
            <person name="Bell S.N."/>
            <person name="Bell A.V."/>
            <person name="Beltran B."/>
            <person name="Bickham C."/>
            <person name="Bustamante Y."/>
            <person name="Caleb T."/>
            <person name="Canada A."/>
            <person name="Cardenas V."/>
            <person name="Carter K."/>
            <person name="Chacko J."/>
            <person name="Chandrabose M.N."/>
            <person name="Chavez D."/>
            <person name="Chavez A."/>
            <person name="Chen L."/>
            <person name="Chu H.-S."/>
            <person name="Claassen K.J."/>
            <person name="Cockrell R."/>
            <person name="Collins M."/>
            <person name="Cooper J.A."/>
            <person name="Cree A."/>
            <person name="Curry S.M."/>
            <person name="Da Y."/>
            <person name="Dao M.D."/>
            <person name="Das B."/>
            <person name="Davila M.-L."/>
            <person name="Davy-Carroll L."/>
            <person name="Denson S."/>
            <person name="Dinh H."/>
            <person name="Ebong V.E."/>
            <person name="Edwards J.R."/>
            <person name="Egan A."/>
            <person name="El-Daye J."/>
            <person name="Escobedo L."/>
            <person name="Fernandez S."/>
            <person name="Fernando P.R."/>
            <person name="Flagg N."/>
            <person name="Forbes L.D."/>
            <person name="Fowler R.G."/>
            <person name="Fu Q."/>
            <person name="Gabisi R.A."/>
            <person name="Ganer J."/>
            <person name="Garbino Pronczuk A."/>
            <person name="Garcia R.M."/>
            <person name="Garner T."/>
            <person name="Garrett T.E."/>
            <person name="Gonzalez D.A."/>
            <person name="Hamid H."/>
            <person name="Hawkins E.S."/>
            <person name="Hirani K."/>
            <person name="Hogues M.E."/>
            <person name="Hollins B."/>
            <person name="Hsiao C.-H."/>
            <person name="Jabil R."/>
            <person name="James M.L."/>
            <person name="Jhangiani S.N."/>
            <person name="Johnson B."/>
            <person name="Johnson Q."/>
            <person name="Joshi V."/>
            <person name="Kalu J.B."/>
            <person name="Kam C."/>
            <person name="Kashfia A."/>
            <person name="Keebler J."/>
            <person name="Kisamo H."/>
            <person name="Kovar C.L."/>
            <person name="Lago L.A."/>
            <person name="Lai C.-Y."/>
            <person name="Laidlaw J."/>
            <person name="Lara F."/>
            <person name="Le T.-K."/>
            <person name="Lee S.L."/>
            <person name="Legall F.H."/>
            <person name="Lemon S.J."/>
            <person name="Lewis L.R."/>
            <person name="Li B."/>
            <person name="Liu Y."/>
            <person name="Liu Y.-S."/>
            <person name="Lopez J."/>
            <person name="Lozado R.J."/>
            <person name="Lu J."/>
            <person name="Madu R.C."/>
            <person name="Maheshwari M."/>
            <person name="Maheshwari R."/>
            <person name="Malloy K."/>
            <person name="Martinez E."/>
            <person name="Mathew T."/>
            <person name="Mercado I.C."/>
            <person name="Mercado C."/>
            <person name="Meyer B."/>
            <person name="Montgomery K."/>
            <person name="Morgan M.B."/>
            <person name="Munidasa M."/>
            <person name="Nazareth L.V."/>
            <person name="Nelson J."/>
            <person name="Ng B.M."/>
            <person name="Nguyen N.B."/>
            <person name="Nguyen P.Q."/>
            <person name="Nguyen T."/>
            <person name="Obregon M."/>
            <person name="Okwuonu G.O."/>
            <person name="Onwere C.G."/>
            <person name="Orozco G."/>
            <person name="Parra A."/>
            <person name="Patel S."/>
            <person name="Patil S."/>
            <person name="Perez A."/>
            <person name="Perez Y."/>
            <person name="Pham C."/>
            <person name="Primus E.L."/>
            <person name="Pu L.-L."/>
            <person name="Puazo M."/>
            <person name="Qin X."/>
            <person name="Quiroz J.B."/>
            <person name="Reese J."/>
            <person name="Richards S."/>
            <person name="Rives C.M."/>
            <person name="Robberts R."/>
            <person name="Ruiz S.J."/>
            <person name="Ruiz M.J."/>
            <person name="Santibanez J."/>
            <person name="Schneider B.W."/>
            <person name="Sisson I."/>
            <person name="Smith M."/>
            <person name="Sodergren E."/>
            <person name="Song X.-Z."/>
            <person name="Song B.B."/>
            <person name="Summersgill H."/>
            <person name="Thelus R."/>
            <person name="Thornton R.D."/>
            <person name="Trejos Z.Y."/>
            <person name="Usmani K."/>
            <person name="Vattathil S."/>
            <person name="Villasana D."/>
            <person name="Walker D.L."/>
            <person name="Wang S."/>
            <person name="Wang K."/>
            <person name="White C.S."/>
            <person name="Williams A.C."/>
            <person name="Williamson J."/>
            <person name="Wilson K."/>
            <person name="Woghiren I.O."/>
            <person name="Woodworth J.R."/>
            <person name="Worley K.C."/>
            <person name="Wright R.A."/>
            <person name="Wu W."/>
            <person name="Young L."/>
            <person name="Zhang L."/>
            <person name="Zhang J."/>
            <person name="Zhu Y."/>
            <person name="Muzny D.M."/>
            <person name="Weinstock G."/>
            <person name="Gibbs R.A."/>
        </authorList>
    </citation>
    <scope>NUCLEOTIDE SEQUENCE [LARGE SCALE GENOMIC DNA]</scope>
    <source>
        <strain evidence="3">LSR1</strain>
    </source>
</reference>
<organism evidence="2 3">
    <name type="scientific">Acyrthosiphon pisum</name>
    <name type="common">Pea aphid</name>
    <dbReference type="NCBI Taxonomy" id="7029"/>
    <lineage>
        <taxon>Eukaryota</taxon>
        <taxon>Metazoa</taxon>
        <taxon>Ecdysozoa</taxon>
        <taxon>Arthropoda</taxon>
        <taxon>Hexapoda</taxon>
        <taxon>Insecta</taxon>
        <taxon>Pterygota</taxon>
        <taxon>Neoptera</taxon>
        <taxon>Paraneoptera</taxon>
        <taxon>Hemiptera</taxon>
        <taxon>Sternorrhyncha</taxon>
        <taxon>Aphidomorpha</taxon>
        <taxon>Aphidoidea</taxon>
        <taxon>Aphididae</taxon>
        <taxon>Macrosiphini</taxon>
        <taxon>Acyrthosiphon</taxon>
    </lineage>
</organism>
<sequence>MICSLCHLLHHKKHNFKVLSTMATETKAEFQTLLIKISKDNNNLKCQMRTFDENIEKLMSEKKEINDKIDKSIIVLHKEIDKRSCELKKILETNITNAVNSININKEVLNDFKKENEYYHSLTSSVINHNKTFEYIKLSKIFTDKMAMTSSQIQDIPKKIANCEAKLIYNDEHSMKKCVESIQGMENIISSSTVNLSAFKNSVL</sequence>